<comment type="subcellular location">
    <subcellularLocation>
        <location evidence="1">Cell membrane</location>
        <topology evidence="1">Multi-pass membrane protein</topology>
    </subcellularLocation>
</comment>
<keyword evidence="6 8" id="KW-1133">Transmembrane helix</keyword>
<gene>
    <name evidence="10" type="ORF">DRBB29_1069</name>
</gene>
<evidence type="ECO:0000256" key="7">
    <source>
        <dbReference type="ARBA" id="ARBA00023136"/>
    </source>
</evidence>
<keyword evidence="4 8" id="KW-0812">Transmembrane</keyword>
<evidence type="ECO:0000256" key="2">
    <source>
        <dbReference type="ARBA" id="ARBA00022448"/>
    </source>
</evidence>
<dbReference type="Gene3D" id="1.20.1740.10">
    <property type="entry name" value="Amino acid/polyamine transporter I"/>
    <property type="match status" value="1"/>
</dbReference>
<evidence type="ECO:0000256" key="3">
    <source>
        <dbReference type="ARBA" id="ARBA00022475"/>
    </source>
</evidence>
<dbReference type="Pfam" id="PF00324">
    <property type="entry name" value="AA_permease"/>
    <property type="match status" value="1"/>
</dbReference>
<keyword evidence="5" id="KW-0029">Amino-acid transport</keyword>
<evidence type="ECO:0000256" key="8">
    <source>
        <dbReference type="SAM" id="Phobius"/>
    </source>
</evidence>
<keyword evidence="7 8" id="KW-0472">Membrane</keyword>
<evidence type="ECO:0000256" key="4">
    <source>
        <dbReference type="ARBA" id="ARBA00022692"/>
    </source>
</evidence>
<evidence type="ECO:0000256" key="6">
    <source>
        <dbReference type="ARBA" id="ARBA00022989"/>
    </source>
</evidence>
<evidence type="ECO:0000256" key="1">
    <source>
        <dbReference type="ARBA" id="ARBA00004651"/>
    </source>
</evidence>
<accession>A0AAN1M4V0</accession>
<organism evidence="10 11">
    <name type="scientific">Bifidobacterium breve</name>
    <dbReference type="NCBI Taxonomy" id="1685"/>
    <lineage>
        <taxon>Bacteria</taxon>
        <taxon>Bacillati</taxon>
        <taxon>Actinomycetota</taxon>
        <taxon>Actinomycetes</taxon>
        <taxon>Bifidobacteriales</taxon>
        <taxon>Bifidobacteriaceae</taxon>
        <taxon>Bifidobacterium</taxon>
    </lineage>
</organism>
<dbReference type="PANTHER" id="PTHR43495">
    <property type="entry name" value="GABA PERMEASE"/>
    <property type="match status" value="1"/>
</dbReference>
<dbReference type="PANTHER" id="PTHR43495:SF6">
    <property type="entry name" value="THREONINE_SERINE TRANSPORTER YBXG-RELATED"/>
    <property type="match status" value="1"/>
</dbReference>
<evidence type="ECO:0000256" key="5">
    <source>
        <dbReference type="ARBA" id="ARBA00022970"/>
    </source>
</evidence>
<protein>
    <submittedName>
        <fullName evidence="10">Amino acid permease</fullName>
    </submittedName>
</protein>
<feature type="transmembrane region" description="Helical" evidence="8">
    <location>
        <begin position="51"/>
        <end position="71"/>
    </location>
</feature>
<feature type="transmembrane region" description="Helical" evidence="8">
    <location>
        <begin position="12"/>
        <end position="31"/>
    </location>
</feature>
<dbReference type="GO" id="GO:0005886">
    <property type="term" value="C:plasma membrane"/>
    <property type="evidence" value="ECO:0007669"/>
    <property type="project" value="UniProtKB-SubCell"/>
</dbReference>
<dbReference type="GO" id="GO:0006865">
    <property type="term" value="P:amino acid transport"/>
    <property type="evidence" value="ECO:0007669"/>
    <property type="project" value="UniProtKB-KW"/>
</dbReference>
<proteinExistence type="predicted"/>
<evidence type="ECO:0000313" key="11">
    <source>
        <dbReference type="Proteomes" id="UP000232496"/>
    </source>
</evidence>
<dbReference type="GO" id="GO:0055085">
    <property type="term" value="P:transmembrane transport"/>
    <property type="evidence" value="ECO:0007669"/>
    <property type="project" value="InterPro"/>
</dbReference>
<dbReference type="EMBL" id="CP023198">
    <property type="protein sequence ID" value="AUE18622.1"/>
    <property type="molecule type" value="Genomic_DNA"/>
</dbReference>
<name>A0AAN1M4V0_BIFBR</name>
<keyword evidence="2" id="KW-0813">Transport</keyword>
<reference evidence="10 11" key="1">
    <citation type="submission" date="2017-09" db="EMBL/GenBank/DDBJ databases">
        <title>Comparative genomics and methylome analysis of the gut commensal Bifidobacterium breve.</title>
        <authorList>
            <person name="Bottacini F."/>
            <person name="Morrissey R."/>
            <person name="Roberts R.J."/>
            <person name="James K."/>
            <person name="van Breen J."/>
            <person name="Egan M."/>
            <person name="Lambert J."/>
            <person name="van Limpt K."/>
            <person name="Stanton C."/>
            <person name="Knol J."/>
            <person name="O' Connell Motherway M."/>
            <person name="van Sinderen D."/>
        </authorList>
    </citation>
    <scope>NUCLEOTIDE SEQUENCE [LARGE SCALE GENOMIC DNA]</scope>
    <source>
        <strain evidence="10 11">DRBB29</strain>
    </source>
</reference>
<keyword evidence="3" id="KW-1003">Cell membrane</keyword>
<evidence type="ECO:0000313" key="10">
    <source>
        <dbReference type="EMBL" id="AUE18622.1"/>
    </source>
</evidence>
<sequence>MKRTMPKAINGVFVRILVFYIGATFVMFAIWPWDQLSGVGSSFVRVFSEIGIPAAASIINFVVITASISGINSGIYIFSRHTCTTWPCRGARQGSSPKCRDARCRTRRY</sequence>
<dbReference type="Proteomes" id="UP000232496">
    <property type="component" value="Chromosome"/>
</dbReference>
<dbReference type="InterPro" id="IPR004841">
    <property type="entry name" value="AA-permease/SLC12A_dom"/>
</dbReference>
<feature type="domain" description="Amino acid permease/ SLC12A" evidence="9">
    <location>
        <begin position="2"/>
        <end position="81"/>
    </location>
</feature>
<dbReference type="AlphaFoldDB" id="A0AAN1M4V0"/>
<evidence type="ECO:0000259" key="9">
    <source>
        <dbReference type="Pfam" id="PF00324"/>
    </source>
</evidence>